<evidence type="ECO:0000256" key="4">
    <source>
        <dbReference type="ARBA" id="ARBA00023163"/>
    </source>
</evidence>
<evidence type="ECO:0000259" key="6">
    <source>
        <dbReference type="PROSITE" id="PS50931"/>
    </source>
</evidence>
<dbReference type="PANTHER" id="PTHR30537:SF26">
    <property type="entry name" value="GLYCINE CLEAVAGE SYSTEM TRANSCRIPTIONAL ACTIVATOR"/>
    <property type="match status" value="1"/>
</dbReference>
<dbReference type="InterPro" id="IPR036390">
    <property type="entry name" value="WH_DNA-bd_sf"/>
</dbReference>
<dbReference type="InterPro" id="IPR000847">
    <property type="entry name" value="LysR_HTH_N"/>
</dbReference>
<dbReference type="Gene3D" id="1.10.10.10">
    <property type="entry name" value="Winged helix-like DNA-binding domain superfamily/Winged helix DNA-binding domain"/>
    <property type="match status" value="1"/>
</dbReference>
<dbReference type="PRINTS" id="PR00039">
    <property type="entry name" value="HTHLYSR"/>
</dbReference>
<dbReference type="PROSITE" id="PS50931">
    <property type="entry name" value="HTH_LYSR"/>
    <property type="match status" value="1"/>
</dbReference>
<dbReference type="SUPFAM" id="SSF46785">
    <property type="entry name" value="Winged helix' DNA-binding domain"/>
    <property type="match status" value="1"/>
</dbReference>
<evidence type="ECO:0000313" key="7">
    <source>
        <dbReference type="EMBL" id="XBS71961.1"/>
    </source>
</evidence>
<protein>
    <submittedName>
        <fullName evidence="7">LysR substrate-binding domain-containing protein</fullName>
    </submittedName>
</protein>
<reference evidence="7" key="1">
    <citation type="submission" date="2024-06" db="EMBL/GenBank/DDBJ databases">
        <authorList>
            <person name="Coelho C."/>
            <person name="Bento M."/>
            <person name="Garcia E."/>
            <person name="Camelo A."/>
            <person name="Brandao I."/>
            <person name="Espirito Santo C."/>
            <person name="Trovao J."/>
            <person name="Verissimo A."/>
            <person name="Costa J."/>
            <person name="Tiago I."/>
        </authorList>
    </citation>
    <scope>NUCLEOTIDE SEQUENCE</scope>
    <source>
        <strain evidence="7">KWT182</strain>
    </source>
</reference>
<evidence type="ECO:0000256" key="1">
    <source>
        <dbReference type="ARBA" id="ARBA00009437"/>
    </source>
</evidence>
<dbReference type="GO" id="GO:0043565">
    <property type="term" value="F:sequence-specific DNA binding"/>
    <property type="evidence" value="ECO:0007669"/>
    <property type="project" value="TreeGrafter"/>
</dbReference>
<sequence length="312" mass="34529">MGALPSLDVLRTFVIVAEQLNFTHAAQRLNITQGAVSRQIAGLERHLGAALFIRRARGLMLTERGAEILVPLQQSIGQIDAALTGFLGKPDTLRMKCPTCVMRWLLPRIIQLQSRHPEIDIALTTAITHGVDFNREHFDAAVLYGRPADKRLCVIPLFDEVLTPVCVPEIWRNGGTTVDELKNKTLLHPTRDGRDWLAWLQAAGCRAAPATKAQHFDTLDLAMTAAIQGCGVAIGDLCLIEPELESGRLIAPFPLRLRSGAAYYLVFPEHASPAPALQLLTHWLQQEARHSRRRQRDNPFQADARIAVDGNT</sequence>
<evidence type="ECO:0000256" key="2">
    <source>
        <dbReference type="ARBA" id="ARBA00023015"/>
    </source>
</evidence>
<dbReference type="EMBL" id="CP157947">
    <property type="protein sequence ID" value="XBS71961.1"/>
    <property type="molecule type" value="Genomic_DNA"/>
</dbReference>
<proteinExistence type="inferred from homology"/>
<dbReference type="GO" id="GO:0003700">
    <property type="term" value="F:DNA-binding transcription factor activity"/>
    <property type="evidence" value="ECO:0007669"/>
    <property type="project" value="InterPro"/>
</dbReference>
<evidence type="ECO:0000256" key="5">
    <source>
        <dbReference type="SAM" id="MobiDB-lite"/>
    </source>
</evidence>
<keyword evidence="4" id="KW-0804">Transcription</keyword>
<dbReference type="FunFam" id="1.10.10.10:FF:000001">
    <property type="entry name" value="LysR family transcriptional regulator"/>
    <property type="match status" value="1"/>
</dbReference>
<accession>A0AAU7QI25</accession>
<gene>
    <name evidence="7" type="ORF">ABK905_19460</name>
</gene>
<comment type="similarity">
    <text evidence="1">Belongs to the LysR transcriptional regulatory family.</text>
</comment>
<keyword evidence="3" id="KW-0238">DNA-binding</keyword>
<dbReference type="Pfam" id="PF03466">
    <property type="entry name" value="LysR_substrate"/>
    <property type="match status" value="1"/>
</dbReference>
<dbReference type="AlphaFoldDB" id="A0AAU7QI25"/>
<dbReference type="Gene3D" id="3.40.190.10">
    <property type="entry name" value="Periplasmic binding protein-like II"/>
    <property type="match status" value="2"/>
</dbReference>
<dbReference type="Pfam" id="PF00126">
    <property type="entry name" value="HTH_1"/>
    <property type="match status" value="1"/>
</dbReference>
<dbReference type="InterPro" id="IPR036388">
    <property type="entry name" value="WH-like_DNA-bd_sf"/>
</dbReference>
<name>A0AAU7QI25_9GAMM</name>
<dbReference type="CDD" id="cd08432">
    <property type="entry name" value="PBP2_GcdR_TrpI_HvrB_AmpR_like"/>
    <property type="match status" value="1"/>
</dbReference>
<dbReference type="GO" id="GO:0006351">
    <property type="term" value="P:DNA-templated transcription"/>
    <property type="evidence" value="ECO:0007669"/>
    <property type="project" value="TreeGrafter"/>
</dbReference>
<dbReference type="PANTHER" id="PTHR30537">
    <property type="entry name" value="HTH-TYPE TRANSCRIPTIONAL REGULATOR"/>
    <property type="match status" value="1"/>
</dbReference>
<organism evidence="7">
    <name type="scientific">Acerihabitans sp. KWT182</name>
    <dbReference type="NCBI Taxonomy" id="3157919"/>
    <lineage>
        <taxon>Bacteria</taxon>
        <taxon>Pseudomonadati</taxon>
        <taxon>Pseudomonadota</taxon>
        <taxon>Gammaproteobacteria</taxon>
        <taxon>Enterobacterales</taxon>
        <taxon>Pectobacteriaceae</taxon>
        <taxon>Acerihabitans</taxon>
    </lineage>
</organism>
<evidence type="ECO:0000256" key="3">
    <source>
        <dbReference type="ARBA" id="ARBA00023125"/>
    </source>
</evidence>
<feature type="region of interest" description="Disordered" evidence="5">
    <location>
        <begin position="290"/>
        <end position="312"/>
    </location>
</feature>
<keyword evidence="2" id="KW-0805">Transcription regulation</keyword>
<dbReference type="SUPFAM" id="SSF53850">
    <property type="entry name" value="Periplasmic binding protein-like II"/>
    <property type="match status" value="1"/>
</dbReference>
<feature type="domain" description="HTH lysR-type" evidence="6">
    <location>
        <begin position="5"/>
        <end position="62"/>
    </location>
</feature>
<dbReference type="InterPro" id="IPR058163">
    <property type="entry name" value="LysR-type_TF_proteobact-type"/>
</dbReference>
<dbReference type="InterPro" id="IPR005119">
    <property type="entry name" value="LysR_subst-bd"/>
</dbReference>